<feature type="compositionally biased region" description="Basic and acidic residues" evidence="1">
    <location>
        <begin position="129"/>
        <end position="145"/>
    </location>
</feature>
<name>A0A5B7FQD3_PORTR</name>
<gene>
    <name evidence="2" type="ORF">E2C01_041227</name>
</gene>
<comment type="caution">
    <text evidence="2">The sequence shown here is derived from an EMBL/GenBank/DDBJ whole genome shotgun (WGS) entry which is preliminary data.</text>
</comment>
<dbReference type="EMBL" id="VSRR010007761">
    <property type="protein sequence ID" value="MPC47479.1"/>
    <property type="molecule type" value="Genomic_DNA"/>
</dbReference>
<feature type="compositionally biased region" description="Polar residues" evidence="1">
    <location>
        <begin position="146"/>
        <end position="161"/>
    </location>
</feature>
<evidence type="ECO:0000313" key="3">
    <source>
        <dbReference type="Proteomes" id="UP000324222"/>
    </source>
</evidence>
<evidence type="ECO:0000313" key="2">
    <source>
        <dbReference type="EMBL" id="MPC47479.1"/>
    </source>
</evidence>
<evidence type="ECO:0000256" key="1">
    <source>
        <dbReference type="SAM" id="MobiDB-lite"/>
    </source>
</evidence>
<feature type="region of interest" description="Disordered" evidence="1">
    <location>
        <begin position="120"/>
        <end position="161"/>
    </location>
</feature>
<reference evidence="2 3" key="1">
    <citation type="submission" date="2019-05" db="EMBL/GenBank/DDBJ databases">
        <title>Another draft genome of Portunus trituberculatus and its Hox gene families provides insights of decapod evolution.</title>
        <authorList>
            <person name="Jeong J.-H."/>
            <person name="Song I."/>
            <person name="Kim S."/>
            <person name="Choi T."/>
            <person name="Kim D."/>
            <person name="Ryu S."/>
            <person name="Kim W."/>
        </authorList>
    </citation>
    <scope>NUCLEOTIDE SEQUENCE [LARGE SCALE GENOMIC DNA]</scope>
    <source>
        <tissue evidence="2">Muscle</tissue>
    </source>
</reference>
<organism evidence="2 3">
    <name type="scientific">Portunus trituberculatus</name>
    <name type="common">Swimming crab</name>
    <name type="synonym">Neptunus trituberculatus</name>
    <dbReference type="NCBI Taxonomy" id="210409"/>
    <lineage>
        <taxon>Eukaryota</taxon>
        <taxon>Metazoa</taxon>
        <taxon>Ecdysozoa</taxon>
        <taxon>Arthropoda</taxon>
        <taxon>Crustacea</taxon>
        <taxon>Multicrustacea</taxon>
        <taxon>Malacostraca</taxon>
        <taxon>Eumalacostraca</taxon>
        <taxon>Eucarida</taxon>
        <taxon>Decapoda</taxon>
        <taxon>Pleocyemata</taxon>
        <taxon>Brachyura</taxon>
        <taxon>Eubrachyura</taxon>
        <taxon>Portunoidea</taxon>
        <taxon>Portunidae</taxon>
        <taxon>Portuninae</taxon>
        <taxon>Portunus</taxon>
    </lineage>
</organism>
<accession>A0A5B7FQD3</accession>
<feature type="region of interest" description="Disordered" evidence="1">
    <location>
        <begin position="82"/>
        <end position="103"/>
    </location>
</feature>
<keyword evidence="3" id="KW-1185">Reference proteome</keyword>
<protein>
    <submittedName>
        <fullName evidence="2">Uncharacterized protein</fullName>
    </submittedName>
</protein>
<dbReference type="AlphaFoldDB" id="A0A5B7FQD3"/>
<dbReference type="Proteomes" id="UP000324222">
    <property type="component" value="Unassembled WGS sequence"/>
</dbReference>
<proteinExistence type="predicted"/>
<sequence>MTPLSLRAGSRVCGRRQHLCSLILNKNVQFILDATDNTAEAGISSKNSSTRLSTAGSSIPRGNLGHLSTFKVDVTNEQFSHDLASSTSGLPGEASLTAPSGNSLGRERIKRWAVRKFKTISKSPKKKAKETVVKKSRNRNKEATRSHQTYTWQSMHKTPTY</sequence>